<organism evidence="1">
    <name type="scientific">Telmatobacter sp. DSM 110680</name>
    <dbReference type="NCBI Taxonomy" id="3036704"/>
    <lineage>
        <taxon>Bacteria</taxon>
        <taxon>Pseudomonadati</taxon>
        <taxon>Acidobacteriota</taxon>
        <taxon>Terriglobia</taxon>
        <taxon>Terriglobales</taxon>
        <taxon>Acidobacteriaceae</taxon>
        <taxon>Telmatobacter</taxon>
    </lineage>
</organism>
<evidence type="ECO:0000313" key="1">
    <source>
        <dbReference type="EMBL" id="XBH17502.1"/>
    </source>
</evidence>
<accession>A0AAU7DJK4</accession>
<proteinExistence type="predicted"/>
<dbReference type="EMBL" id="CP121196">
    <property type="protein sequence ID" value="XBH17502.1"/>
    <property type="molecule type" value="Genomic_DNA"/>
</dbReference>
<gene>
    <name evidence="1" type="ORF">P8935_23420</name>
</gene>
<reference evidence="1" key="1">
    <citation type="submission" date="2023-03" db="EMBL/GenBank/DDBJ databases">
        <title>Edaphobacter sp.</title>
        <authorList>
            <person name="Huber K.J."/>
            <person name="Papendorf J."/>
            <person name="Pilke C."/>
            <person name="Bunk B."/>
            <person name="Sproeer C."/>
            <person name="Pester M."/>
        </authorList>
    </citation>
    <scope>NUCLEOTIDE SEQUENCE</scope>
    <source>
        <strain evidence="1">DSM 110680</strain>
    </source>
</reference>
<dbReference type="RefSeq" id="WP_348262727.1">
    <property type="nucleotide sequence ID" value="NZ_CP121196.1"/>
</dbReference>
<protein>
    <recommendedName>
        <fullName evidence="2">YtxH domain-containing protein</fullName>
    </recommendedName>
</protein>
<sequence length="118" mass="12882">MVIATIPNRESKSPRVTEFPATAQVDWVKIAACGSLLTGGLLLLSGQKRGGLVMAAAGTALALMDHEEALREWWEAMPGYVDRAQSMLEQVQDVVENITEKGESLRRVLSRRTTTMPA</sequence>
<evidence type="ECO:0008006" key="2">
    <source>
        <dbReference type="Google" id="ProtNLM"/>
    </source>
</evidence>
<name>A0AAU7DJK4_9BACT</name>
<dbReference type="AlphaFoldDB" id="A0AAU7DJK4"/>